<feature type="transmembrane region" description="Helical" evidence="1">
    <location>
        <begin position="46"/>
        <end position="69"/>
    </location>
</feature>
<accession>A0A9Q4L1M1</accession>
<dbReference type="EMBL" id="JAMQOT010000013">
    <property type="protein sequence ID" value="MDF9748238.1"/>
    <property type="molecule type" value="Genomic_DNA"/>
</dbReference>
<keyword evidence="1" id="KW-1133">Transmembrane helix</keyword>
<dbReference type="AlphaFoldDB" id="A0A9Q4L1M1"/>
<gene>
    <name evidence="2" type="ORF">NDI89_21955</name>
</gene>
<sequence>MMLFQVNPALQTQIAFALTLISTLLGLLVGYIALRGYWRSRKRPMMFIAIGFFLVFWTPVLLLAGPVLVPVVGQFIYGMLGEISRILGLICILYGLRIPFTQSD</sequence>
<evidence type="ECO:0000313" key="2">
    <source>
        <dbReference type="EMBL" id="MDF9748238.1"/>
    </source>
</evidence>
<evidence type="ECO:0000313" key="3">
    <source>
        <dbReference type="Proteomes" id="UP001154061"/>
    </source>
</evidence>
<organism evidence="2 3">
    <name type="scientific">Natrinema salsiterrestre</name>
    <dbReference type="NCBI Taxonomy" id="2950540"/>
    <lineage>
        <taxon>Archaea</taxon>
        <taxon>Methanobacteriati</taxon>
        <taxon>Methanobacteriota</taxon>
        <taxon>Stenosarchaea group</taxon>
        <taxon>Halobacteria</taxon>
        <taxon>Halobacteriales</taxon>
        <taxon>Natrialbaceae</taxon>
        <taxon>Natrinema</taxon>
    </lineage>
</organism>
<dbReference type="RefSeq" id="WP_277524801.1">
    <property type="nucleotide sequence ID" value="NZ_JAMQOT010000013.1"/>
</dbReference>
<feature type="transmembrane region" description="Helical" evidence="1">
    <location>
        <begin position="12"/>
        <end position="34"/>
    </location>
</feature>
<dbReference type="InterPro" id="IPR055943">
    <property type="entry name" value="DUF7521"/>
</dbReference>
<reference evidence="2" key="1">
    <citation type="submission" date="2022-06" db="EMBL/GenBank/DDBJ databases">
        <title>Natrinema sp. a new haloarchaeum isolate from saline soil.</title>
        <authorList>
            <person name="Strakova D."/>
            <person name="Galisteo C."/>
            <person name="Sanchez-Porro C."/>
            <person name="Ventosa A."/>
        </authorList>
    </citation>
    <scope>NUCLEOTIDE SEQUENCE</scope>
    <source>
        <strain evidence="2">S1CR25-10</strain>
    </source>
</reference>
<keyword evidence="3" id="KW-1185">Reference proteome</keyword>
<comment type="caution">
    <text evidence="2">The sequence shown here is derived from an EMBL/GenBank/DDBJ whole genome shotgun (WGS) entry which is preliminary data.</text>
</comment>
<protein>
    <submittedName>
        <fullName evidence="2">Uncharacterized protein</fullName>
    </submittedName>
</protein>
<evidence type="ECO:0000256" key="1">
    <source>
        <dbReference type="SAM" id="Phobius"/>
    </source>
</evidence>
<keyword evidence="1" id="KW-0472">Membrane</keyword>
<name>A0A9Q4L1M1_9EURY</name>
<keyword evidence="1" id="KW-0812">Transmembrane</keyword>
<dbReference type="Proteomes" id="UP001154061">
    <property type="component" value="Unassembled WGS sequence"/>
</dbReference>
<dbReference type="Pfam" id="PF24365">
    <property type="entry name" value="DUF7521"/>
    <property type="match status" value="1"/>
</dbReference>
<proteinExistence type="predicted"/>
<feature type="transmembrane region" description="Helical" evidence="1">
    <location>
        <begin position="75"/>
        <end position="96"/>
    </location>
</feature>